<dbReference type="AlphaFoldDB" id="A0A3B0TTJ6"/>
<dbReference type="InterPro" id="IPR034904">
    <property type="entry name" value="FSCA_dom_sf"/>
</dbReference>
<dbReference type="PANTHER" id="PTHR42831">
    <property type="entry name" value="FE-S PROTEIN MATURATION AUXILIARY FACTOR YITW"/>
    <property type="match status" value="1"/>
</dbReference>
<protein>
    <submittedName>
        <fullName evidence="2">PaaD-like protein (DUF59) involved in Fe-S cluster assembly</fullName>
    </submittedName>
</protein>
<dbReference type="PANTHER" id="PTHR42831:SF1">
    <property type="entry name" value="FE-S PROTEIN MATURATION AUXILIARY FACTOR YITW"/>
    <property type="match status" value="1"/>
</dbReference>
<sequence>MLLHLTEFQYKEGEIMDTRIDLIIEKLKDVYDPEIPVNIYDLGLIYNVDVDENDKASIIMTLTAPGCPVADILVDDAKQAALSVEGVKEANVELTFEPPWDKSMMSEEARLELGFF</sequence>
<dbReference type="InterPro" id="IPR052339">
    <property type="entry name" value="Fe-S_Maturation_MIP18"/>
</dbReference>
<dbReference type="EMBL" id="UOEP01000100">
    <property type="protein sequence ID" value="VAW19513.1"/>
    <property type="molecule type" value="Genomic_DNA"/>
</dbReference>
<proteinExistence type="predicted"/>
<gene>
    <name evidence="2" type="ORF">MNBD_BACTEROID01-2546</name>
</gene>
<name>A0A3B0TTJ6_9ZZZZ</name>
<feature type="domain" description="MIP18 family-like" evidence="1">
    <location>
        <begin position="23"/>
        <end position="92"/>
    </location>
</feature>
<dbReference type="Gene3D" id="3.30.300.130">
    <property type="entry name" value="Fe-S cluster assembly (FSCA)"/>
    <property type="match status" value="1"/>
</dbReference>
<dbReference type="SUPFAM" id="SSF117916">
    <property type="entry name" value="Fe-S cluster assembly (FSCA) domain-like"/>
    <property type="match status" value="1"/>
</dbReference>
<dbReference type="InterPro" id="IPR002744">
    <property type="entry name" value="MIP18-like"/>
</dbReference>
<evidence type="ECO:0000259" key="1">
    <source>
        <dbReference type="Pfam" id="PF01883"/>
    </source>
</evidence>
<dbReference type="Pfam" id="PF01883">
    <property type="entry name" value="FeS_assembly_P"/>
    <property type="match status" value="1"/>
</dbReference>
<evidence type="ECO:0000313" key="2">
    <source>
        <dbReference type="EMBL" id="VAW19513.1"/>
    </source>
</evidence>
<reference evidence="2" key="1">
    <citation type="submission" date="2018-06" db="EMBL/GenBank/DDBJ databases">
        <authorList>
            <person name="Zhirakovskaya E."/>
        </authorList>
    </citation>
    <scope>NUCLEOTIDE SEQUENCE</scope>
</reference>
<accession>A0A3B0TTJ6</accession>
<organism evidence="2">
    <name type="scientific">hydrothermal vent metagenome</name>
    <dbReference type="NCBI Taxonomy" id="652676"/>
    <lineage>
        <taxon>unclassified sequences</taxon>
        <taxon>metagenomes</taxon>
        <taxon>ecological metagenomes</taxon>
    </lineage>
</organism>